<dbReference type="Proteomes" id="UP000256488">
    <property type="component" value="Unassembled WGS sequence"/>
</dbReference>
<gene>
    <name evidence="4" type="ORF">CAI16_20195</name>
</gene>
<name>A0A3E0WFJ6_9BACI</name>
<feature type="domain" description="SHSP" evidence="3">
    <location>
        <begin position="42"/>
        <end position="147"/>
    </location>
</feature>
<dbReference type="SUPFAM" id="SSF49764">
    <property type="entry name" value="HSP20-like chaperones"/>
    <property type="match status" value="1"/>
</dbReference>
<evidence type="ECO:0000256" key="2">
    <source>
        <dbReference type="RuleBase" id="RU003616"/>
    </source>
</evidence>
<dbReference type="CDD" id="cd06464">
    <property type="entry name" value="ACD_sHsps-like"/>
    <property type="match status" value="1"/>
</dbReference>
<dbReference type="Gene3D" id="2.60.40.790">
    <property type="match status" value="1"/>
</dbReference>
<dbReference type="Pfam" id="PF00011">
    <property type="entry name" value="HSP20"/>
    <property type="match status" value="1"/>
</dbReference>
<dbReference type="InterPro" id="IPR008978">
    <property type="entry name" value="HSP20-like_chaperone"/>
</dbReference>
<comment type="similarity">
    <text evidence="1 2">Belongs to the small heat shock protein (HSP20) family.</text>
</comment>
<protein>
    <recommendedName>
        <fullName evidence="3">SHSP domain-containing protein</fullName>
    </recommendedName>
</protein>
<accession>A0A3E0WFJ6</accession>
<sequence length="150" mass="17490">MSKYAYMRCLLMDNKRWKRGERGPFQGIMEQMDAFFNESAKNFNSLIKRPLAVRTRETEDNVIVEAELPGYRRDQIQLEIFGNQLRIFVEDHSNTDEEGYSHQSERTVTLPFAISEKETEAKLNNGILQVTIPKNNSSRKFISIHDTTDL</sequence>
<reference evidence="4 5" key="1">
    <citation type="submission" date="2017-05" db="EMBL/GenBank/DDBJ databases">
        <title>Virgibacillus sp. AK90 isolated from a saltern of Kakinada, India.</title>
        <authorList>
            <person name="Gupta V."/>
            <person name="Sidhu C."/>
            <person name="Korpole S."/>
            <person name="Pinnaka A.K."/>
        </authorList>
    </citation>
    <scope>NUCLEOTIDE SEQUENCE [LARGE SCALE GENOMIC DNA]</scope>
    <source>
        <strain evidence="4 5">AK90</strain>
    </source>
</reference>
<comment type="caution">
    <text evidence="4">The sequence shown here is derived from an EMBL/GenBank/DDBJ whole genome shotgun (WGS) entry which is preliminary data.</text>
</comment>
<proteinExistence type="inferred from homology"/>
<dbReference type="AlphaFoldDB" id="A0A3E0WFJ6"/>
<evidence type="ECO:0000259" key="3">
    <source>
        <dbReference type="PROSITE" id="PS01031"/>
    </source>
</evidence>
<dbReference type="PANTHER" id="PTHR11527">
    <property type="entry name" value="HEAT-SHOCK PROTEIN 20 FAMILY MEMBER"/>
    <property type="match status" value="1"/>
</dbReference>
<dbReference type="InterPro" id="IPR002068">
    <property type="entry name" value="A-crystallin/Hsp20_dom"/>
</dbReference>
<organism evidence="4 5">
    <name type="scientific">Virgibacillus dokdonensis</name>
    <dbReference type="NCBI Taxonomy" id="302167"/>
    <lineage>
        <taxon>Bacteria</taxon>
        <taxon>Bacillati</taxon>
        <taxon>Bacillota</taxon>
        <taxon>Bacilli</taxon>
        <taxon>Bacillales</taxon>
        <taxon>Bacillaceae</taxon>
        <taxon>Virgibacillus</taxon>
    </lineage>
</organism>
<dbReference type="PROSITE" id="PS01031">
    <property type="entry name" value="SHSP"/>
    <property type="match status" value="1"/>
</dbReference>
<evidence type="ECO:0000313" key="4">
    <source>
        <dbReference type="EMBL" id="RFA31714.1"/>
    </source>
</evidence>
<dbReference type="InterPro" id="IPR031107">
    <property type="entry name" value="Small_HSP"/>
</dbReference>
<evidence type="ECO:0000256" key="1">
    <source>
        <dbReference type="PROSITE-ProRule" id="PRU00285"/>
    </source>
</evidence>
<dbReference type="EMBL" id="NFZX01000120">
    <property type="protein sequence ID" value="RFA31714.1"/>
    <property type="molecule type" value="Genomic_DNA"/>
</dbReference>
<evidence type="ECO:0000313" key="5">
    <source>
        <dbReference type="Proteomes" id="UP000256488"/>
    </source>
</evidence>